<dbReference type="PANTHER" id="PTHR40465:SF1">
    <property type="entry name" value="DUF6534 DOMAIN-CONTAINING PROTEIN"/>
    <property type="match status" value="1"/>
</dbReference>
<feature type="transmembrane region" description="Helical" evidence="1">
    <location>
        <begin position="205"/>
        <end position="227"/>
    </location>
</feature>
<feature type="domain" description="DUF6534" evidence="2">
    <location>
        <begin position="170"/>
        <end position="256"/>
    </location>
</feature>
<feature type="transmembrane region" description="Helical" evidence="1">
    <location>
        <begin position="90"/>
        <end position="110"/>
    </location>
</feature>
<keyword evidence="1" id="KW-0812">Transmembrane</keyword>
<dbReference type="EMBL" id="JAUEPR010000005">
    <property type="protein sequence ID" value="KAK0484824.1"/>
    <property type="molecule type" value="Genomic_DNA"/>
</dbReference>
<keyword evidence="1" id="KW-0472">Membrane</keyword>
<comment type="caution">
    <text evidence="3">The sequence shown here is derived from an EMBL/GenBank/DDBJ whole genome shotgun (WGS) entry which is preliminary data.</text>
</comment>
<keyword evidence="1" id="KW-1133">Transmembrane helix</keyword>
<proteinExistence type="predicted"/>
<feature type="transmembrane region" description="Helical" evidence="1">
    <location>
        <begin position="159"/>
        <end position="185"/>
    </location>
</feature>
<dbReference type="Proteomes" id="UP001175227">
    <property type="component" value="Unassembled WGS sequence"/>
</dbReference>
<evidence type="ECO:0000256" key="1">
    <source>
        <dbReference type="SAM" id="Phobius"/>
    </source>
</evidence>
<protein>
    <recommendedName>
        <fullName evidence="2">DUF6534 domain-containing protein</fullName>
    </recommendedName>
</protein>
<accession>A0AA39PIR4</accession>
<evidence type="ECO:0000313" key="4">
    <source>
        <dbReference type="Proteomes" id="UP001175227"/>
    </source>
</evidence>
<gene>
    <name evidence="3" type="ORF">IW261DRAFT_1458905</name>
</gene>
<evidence type="ECO:0000259" key="2">
    <source>
        <dbReference type="Pfam" id="PF20152"/>
    </source>
</evidence>
<name>A0AA39PIR4_9AGAR</name>
<dbReference type="Pfam" id="PF20152">
    <property type="entry name" value="DUF6534"/>
    <property type="match status" value="1"/>
</dbReference>
<keyword evidence="4" id="KW-1185">Reference proteome</keyword>
<feature type="transmembrane region" description="Helical" evidence="1">
    <location>
        <begin position="51"/>
        <end position="75"/>
    </location>
</feature>
<feature type="transmembrane region" description="Helical" evidence="1">
    <location>
        <begin position="122"/>
        <end position="147"/>
    </location>
</feature>
<dbReference type="AlphaFoldDB" id="A0AA39PIR4"/>
<organism evidence="3 4">
    <name type="scientific">Armillaria novae-zelandiae</name>
    <dbReference type="NCBI Taxonomy" id="153914"/>
    <lineage>
        <taxon>Eukaryota</taxon>
        <taxon>Fungi</taxon>
        <taxon>Dikarya</taxon>
        <taxon>Basidiomycota</taxon>
        <taxon>Agaricomycotina</taxon>
        <taxon>Agaricomycetes</taxon>
        <taxon>Agaricomycetidae</taxon>
        <taxon>Agaricales</taxon>
        <taxon>Marasmiineae</taxon>
        <taxon>Physalacriaceae</taxon>
        <taxon>Armillaria</taxon>
    </lineage>
</organism>
<reference evidence="3" key="1">
    <citation type="submission" date="2023-06" db="EMBL/GenBank/DDBJ databases">
        <authorList>
            <consortium name="Lawrence Berkeley National Laboratory"/>
            <person name="Ahrendt S."/>
            <person name="Sahu N."/>
            <person name="Indic B."/>
            <person name="Wong-Bajracharya J."/>
            <person name="Merenyi Z."/>
            <person name="Ke H.-M."/>
            <person name="Monk M."/>
            <person name="Kocsube S."/>
            <person name="Drula E."/>
            <person name="Lipzen A."/>
            <person name="Balint B."/>
            <person name="Henrissat B."/>
            <person name="Andreopoulos B."/>
            <person name="Martin F.M."/>
            <person name="Harder C.B."/>
            <person name="Rigling D."/>
            <person name="Ford K.L."/>
            <person name="Foster G.D."/>
            <person name="Pangilinan J."/>
            <person name="Papanicolaou A."/>
            <person name="Barry K."/>
            <person name="LaButti K."/>
            <person name="Viragh M."/>
            <person name="Koriabine M."/>
            <person name="Yan M."/>
            <person name="Riley R."/>
            <person name="Champramary S."/>
            <person name="Plett K.L."/>
            <person name="Tsai I.J."/>
            <person name="Slot J."/>
            <person name="Sipos G."/>
            <person name="Plett J."/>
            <person name="Nagy L.G."/>
            <person name="Grigoriev I.V."/>
        </authorList>
    </citation>
    <scope>NUCLEOTIDE SEQUENCE</scope>
    <source>
        <strain evidence="3">ICMP 16352</strain>
    </source>
</reference>
<dbReference type="InterPro" id="IPR045339">
    <property type="entry name" value="DUF6534"/>
</dbReference>
<feature type="transmembrane region" description="Helical" evidence="1">
    <location>
        <begin position="17"/>
        <end position="39"/>
    </location>
</feature>
<dbReference type="PANTHER" id="PTHR40465">
    <property type="entry name" value="CHROMOSOME 1, WHOLE GENOME SHOTGUN SEQUENCE"/>
    <property type="match status" value="1"/>
</dbReference>
<evidence type="ECO:0000313" key="3">
    <source>
        <dbReference type="EMBL" id="KAK0484824.1"/>
    </source>
</evidence>
<sequence>MQPVPAGYPIVELTGPIIVGCLLNFGLFGTLSVQIYLYYLAFPNDRRFIKYVVYGIYVIEFVQTMLVAYDVFVIYGCGFGDMDVLTRIDLFGLSVPIMGGVAACIGQFFYAYRIFILSKSRIIPIFIICISLTSFGASMCAGIYGFQEGITAELNTRKMHIAVGIWCGAAALCDILVAICMTYYLMRSTTNFRRTRMLVSKIIRLTIETGSMTAVAALLYVVLFIVLPHQNSHRAPGLVLPKLYANSVYMVLNSRFHIIGGRDTYTSLTDMGITTTMIRHFRSQSPEDTQLAHGA</sequence>